<keyword evidence="2" id="KW-1185">Reference proteome</keyword>
<dbReference type="Proteomes" id="UP001152531">
    <property type="component" value="Unassembled WGS sequence"/>
</dbReference>
<accession>A0ACA9Y452</accession>
<name>A0ACA9Y452_9ASCO</name>
<evidence type="ECO:0000313" key="2">
    <source>
        <dbReference type="Proteomes" id="UP001152531"/>
    </source>
</evidence>
<reference evidence="1" key="1">
    <citation type="submission" date="2022-06" db="EMBL/GenBank/DDBJ databases">
        <authorList>
            <person name="Legras J.-L."/>
            <person name="Devillers H."/>
            <person name="Grondin C."/>
        </authorList>
    </citation>
    <scope>NUCLEOTIDE SEQUENCE</scope>
    <source>
        <strain evidence="1">CLIB 1444</strain>
    </source>
</reference>
<protein>
    <submittedName>
        <fullName evidence="1">DNA repair and recombination protein Rad52p</fullName>
    </submittedName>
</protein>
<organism evidence="1 2">
    <name type="scientific">[Candida] jaroonii</name>
    <dbReference type="NCBI Taxonomy" id="467808"/>
    <lineage>
        <taxon>Eukaryota</taxon>
        <taxon>Fungi</taxon>
        <taxon>Dikarya</taxon>
        <taxon>Ascomycota</taxon>
        <taxon>Saccharomycotina</taxon>
        <taxon>Pichiomycetes</taxon>
        <taxon>Debaryomycetaceae</taxon>
        <taxon>Yamadazyma</taxon>
    </lineage>
</organism>
<dbReference type="EMBL" id="CALSDN010000002">
    <property type="protein sequence ID" value="CAH6719739.1"/>
    <property type="molecule type" value="Genomic_DNA"/>
</dbReference>
<comment type="caution">
    <text evidence="1">The sequence shown here is derived from an EMBL/GenBank/DDBJ whole genome shotgun (WGS) entry which is preliminary data.</text>
</comment>
<gene>
    <name evidence="1" type="ORF">CLIB1444_02S15434</name>
</gene>
<proteinExistence type="predicted"/>
<evidence type="ECO:0000313" key="1">
    <source>
        <dbReference type="EMBL" id="CAH6719739.1"/>
    </source>
</evidence>
<sequence>MSSLQRVSTSSLARGEYTQEELDRIQITLSKVLGPEYISSRPGGGGSRVSYLEGWKALNLANEVFGFNGWSSEIISTTVDYCDTNEQGRVSIGISIIVRVTIKDGTFREDIGYGFIDNAKGKAAAFEKCKKEAFTDGIKRCLRCFGNVLGNCLYDKNLLAKLRHANKENSALTDADIYKNDELSKIARQRQEKVQVSSVSTEQFEENLKSYQKSAPQSPQQEHKQLQPSGAQKTDPPKTTTAPLISTRTKPSDDDFDDSFLFSDDIDVNKMDDYEMEMIMNKGTPEAAQSNQTNQTNANQSNQSHNTNPPQTNTAPVNQTNTAPQPDANPTVGFISARGADLLKTPGSDVPEFDPKFISPNMRRTLDPTKSVPVKRTDLTSVPSTSIPIPEPSDTPSKGKRIGAPSTYRAPLKRIKENLP</sequence>